<accession>A0A8J2UF97</accession>
<dbReference type="EMBL" id="BMJC01000004">
    <property type="protein sequence ID" value="GGB08927.1"/>
    <property type="molecule type" value="Genomic_DNA"/>
</dbReference>
<organism evidence="2 3">
    <name type="scientific">Puia dinghuensis</name>
    <dbReference type="NCBI Taxonomy" id="1792502"/>
    <lineage>
        <taxon>Bacteria</taxon>
        <taxon>Pseudomonadati</taxon>
        <taxon>Bacteroidota</taxon>
        <taxon>Chitinophagia</taxon>
        <taxon>Chitinophagales</taxon>
        <taxon>Chitinophagaceae</taxon>
        <taxon>Puia</taxon>
    </lineage>
</organism>
<dbReference type="Proteomes" id="UP000607559">
    <property type="component" value="Unassembled WGS sequence"/>
</dbReference>
<evidence type="ECO:0000256" key="1">
    <source>
        <dbReference type="SAM" id="SignalP"/>
    </source>
</evidence>
<comment type="caution">
    <text evidence="2">The sequence shown here is derived from an EMBL/GenBank/DDBJ whole genome shotgun (WGS) entry which is preliminary data.</text>
</comment>
<evidence type="ECO:0008006" key="4">
    <source>
        <dbReference type="Google" id="ProtNLM"/>
    </source>
</evidence>
<keyword evidence="1" id="KW-0732">Signal</keyword>
<feature type="signal peptide" evidence="1">
    <location>
        <begin position="1"/>
        <end position="19"/>
    </location>
</feature>
<reference evidence="2" key="2">
    <citation type="submission" date="2020-09" db="EMBL/GenBank/DDBJ databases">
        <authorList>
            <person name="Sun Q."/>
            <person name="Zhou Y."/>
        </authorList>
    </citation>
    <scope>NUCLEOTIDE SEQUENCE</scope>
    <source>
        <strain evidence="2">CGMCC 1.15448</strain>
    </source>
</reference>
<reference evidence="2" key="1">
    <citation type="journal article" date="2014" name="Int. J. Syst. Evol. Microbiol.">
        <title>Complete genome sequence of Corynebacterium casei LMG S-19264T (=DSM 44701T), isolated from a smear-ripened cheese.</title>
        <authorList>
            <consortium name="US DOE Joint Genome Institute (JGI-PGF)"/>
            <person name="Walter F."/>
            <person name="Albersmeier A."/>
            <person name="Kalinowski J."/>
            <person name="Ruckert C."/>
        </authorList>
    </citation>
    <scope>NUCLEOTIDE SEQUENCE</scope>
    <source>
        <strain evidence="2">CGMCC 1.15448</strain>
    </source>
</reference>
<dbReference type="PROSITE" id="PS51257">
    <property type="entry name" value="PROKAR_LIPOPROTEIN"/>
    <property type="match status" value="1"/>
</dbReference>
<evidence type="ECO:0000313" key="3">
    <source>
        <dbReference type="Proteomes" id="UP000607559"/>
    </source>
</evidence>
<feature type="chain" id="PRO_5035162082" description="Transporter" evidence="1">
    <location>
        <begin position="20"/>
        <end position="360"/>
    </location>
</feature>
<dbReference type="AlphaFoldDB" id="A0A8J2UF97"/>
<sequence>MRKLFIAIFLLASAQHVFSQGCVAIRSTGGFCTAGGQGHMDTASKWQFTDNNRYYKSFRHYVGTAEQKQRQTLGNAVINCAYTNDLAIYRILNPRWSLMLDLPISANSRSQTYLEKGIYNRFTTGAFGIGDVRVAVYGWVLDPVKMPKGNIQVGLGLKLPTGNDNVQDWFKTSDSTKNFGPVDQSIQLGDGGTGITLEINAFYNFSQHVGVYGNFFYLANPADQNGVSNAHGGTPSASSIANTSSVMSVPDQYLIRAGVNLQFNRLTASAGFRDDCLPVHDLIGSSHGFRRPGYILSAEPGLTYMLSSKVSVYSFVPIAMVRNRTQSVPDKITTALTGVYTHGDAAFADYVINIGANIRF</sequence>
<dbReference type="RefSeq" id="WP_188934157.1">
    <property type="nucleotide sequence ID" value="NZ_BMJC01000004.1"/>
</dbReference>
<protein>
    <recommendedName>
        <fullName evidence="4">Transporter</fullName>
    </recommendedName>
</protein>
<gene>
    <name evidence="2" type="ORF">GCM10011511_35570</name>
</gene>
<name>A0A8J2UF97_9BACT</name>
<keyword evidence="3" id="KW-1185">Reference proteome</keyword>
<proteinExistence type="predicted"/>
<evidence type="ECO:0000313" key="2">
    <source>
        <dbReference type="EMBL" id="GGB08927.1"/>
    </source>
</evidence>